<organism evidence="1 2">
    <name type="scientific">Asparagus officinalis</name>
    <name type="common">Garden asparagus</name>
    <dbReference type="NCBI Taxonomy" id="4686"/>
    <lineage>
        <taxon>Eukaryota</taxon>
        <taxon>Viridiplantae</taxon>
        <taxon>Streptophyta</taxon>
        <taxon>Embryophyta</taxon>
        <taxon>Tracheophyta</taxon>
        <taxon>Spermatophyta</taxon>
        <taxon>Magnoliopsida</taxon>
        <taxon>Liliopsida</taxon>
        <taxon>Asparagales</taxon>
        <taxon>Asparagaceae</taxon>
        <taxon>Asparagoideae</taxon>
        <taxon>Asparagus</taxon>
    </lineage>
</organism>
<proteinExistence type="predicted"/>
<dbReference type="InterPro" id="IPR036612">
    <property type="entry name" value="KH_dom_type_1_sf"/>
</dbReference>
<dbReference type="Gramene" id="ONK58335">
    <property type="protein sequence ID" value="ONK58335"/>
    <property type="gene ID" value="A4U43_C09F11150"/>
</dbReference>
<dbReference type="SUPFAM" id="SSF54791">
    <property type="entry name" value="Eukaryotic type KH-domain (KH-domain type I)"/>
    <property type="match status" value="1"/>
</dbReference>
<keyword evidence="2" id="KW-1185">Reference proteome</keyword>
<name>A0A5P1E9Z5_ASPOF</name>
<dbReference type="PANTHER" id="PTHR11208">
    <property type="entry name" value="RNA-BINDING PROTEIN RELATED"/>
    <property type="match status" value="1"/>
</dbReference>
<dbReference type="OMA" id="YSVIHEH"/>
<dbReference type="InterPro" id="IPR045071">
    <property type="entry name" value="BBP-like"/>
</dbReference>
<evidence type="ECO:0000313" key="2">
    <source>
        <dbReference type="Proteomes" id="UP000243459"/>
    </source>
</evidence>
<dbReference type="GO" id="GO:0005634">
    <property type="term" value="C:nucleus"/>
    <property type="evidence" value="ECO:0007669"/>
    <property type="project" value="TreeGrafter"/>
</dbReference>
<dbReference type="GO" id="GO:0003729">
    <property type="term" value="F:mRNA binding"/>
    <property type="evidence" value="ECO:0007669"/>
    <property type="project" value="TreeGrafter"/>
</dbReference>
<dbReference type="Proteomes" id="UP000243459">
    <property type="component" value="Chromosome 9"/>
</dbReference>
<dbReference type="PANTHER" id="PTHR11208:SF104">
    <property type="entry name" value="OS02G0722700 PROTEIN"/>
    <property type="match status" value="1"/>
</dbReference>
<dbReference type="AlphaFoldDB" id="A0A5P1E9Z5"/>
<protein>
    <submittedName>
        <fullName evidence="1">Uncharacterized protein</fullName>
    </submittedName>
</protein>
<reference evidence="2" key="1">
    <citation type="journal article" date="2017" name="Nat. Commun.">
        <title>The asparagus genome sheds light on the origin and evolution of a young Y chromosome.</title>
        <authorList>
            <person name="Harkess A."/>
            <person name="Zhou J."/>
            <person name="Xu C."/>
            <person name="Bowers J.E."/>
            <person name="Van der Hulst R."/>
            <person name="Ayyampalayam S."/>
            <person name="Mercati F."/>
            <person name="Riccardi P."/>
            <person name="McKain M.R."/>
            <person name="Kakrana A."/>
            <person name="Tang H."/>
            <person name="Ray J."/>
            <person name="Groenendijk J."/>
            <person name="Arikit S."/>
            <person name="Mathioni S.M."/>
            <person name="Nakano M."/>
            <person name="Shan H."/>
            <person name="Telgmann-Rauber A."/>
            <person name="Kanno A."/>
            <person name="Yue Z."/>
            <person name="Chen H."/>
            <person name="Li W."/>
            <person name="Chen Y."/>
            <person name="Xu X."/>
            <person name="Zhang Y."/>
            <person name="Luo S."/>
            <person name="Chen H."/>
            <person name="Gao J."/>
            <person name="Mao Z."/>
            <person name="Pires J.C."/>
            <person name="Luo M."/>
            <person name="Kudrna D."/>
            <person name="Wing R.A."/>
            <person name="Meyers B.C."/>
            <person name="Yi K."/>
            <person name="Kong H."/>
            <person name="Lavrijsen P."/>
            <person name="Sunseri F."/>
            <person name="Falavigna A."/>
            <person name="Ye Y."/>
            <person name="Leebens-Mack J.H."/>
            <person name="Chen G."/>
        </authorList>
    </citation>
    <scope>NUCLEOTIDE SEQUENCE [LARGE SCALE GENOMIC DNA]</scope>
    <source>
        <strain evidence="2">cv. DH0086</strain>
    </source>
</reference>
<dbReference type="EMBL" id="CM007389">
    <property type="protein sequence ID" value="ONK58335.1"/>
    <property type="molecule type" value="Genomic_DNA"/>
</dbReference>
<gene>
    <name evidence="1" type="ORF">A4U43_C09F11150</name>
</gene>
<evidence type="ECO:0000313" key="1">
    <source>
        <dbReference type="EMBL" id="ONK58335.1"/>
    </source>
</evidence>
<dbReference type="GO" id="GO:0048024">
    <property type="term" value="P:regulation of mRNA splicing, via spliceosome"/>
    <property type="evidence" value="ECO:0007669"/>
    <property type="project" value="TreeGrafter"/>
</dbReference>
<dbReference type="Gene3D" id="3.30.1370.10">
    <property type="entry name" value="K Homology domain, type 1"/>
    <property type="match status" value="1"/>
</dbReference>
<sequence>MMRGKLGYEHLDEPIQILAEAELSVDIIDTRLMQAREILEDFLKHVDESQDFFKKKQLRKLVLLNGTLRDEGSNIKRSS</sequence>
<accession>A0A5P1E9Z5</accession>